<sequence length="70" mass="7025">MAPSSKAENTTSPFFIRIKDVPQMLARISSSTQADVGVRWGGGGATAGEVGAVATAGVGAVGMGEKIDKM</sequence>
<gene>
    <name evidence="1" type="ORF">GCM10011378_20540</name>
</gene>
<proteinExistence type="predicted"/>
<evidence type="ECO:0000313" key="2">
    <source>
        <dbReference type="Proteomes" id="UP000601361"/>
    </source>
</evidence>
<keyword evidence="2" id="KW-1185">Reference proteome</keyword>
<reference evidence="2" key="1">
    <citation type="journal article" date="2019" name="Int. J. Syst. Evol. Microbiol.">
        <title>The Global Catalogue of Microorganisms (GCM) 10K type strain sequencing project: providing services to taxonomists for standard genome sequencing and annotation.</title>
        <authorList>
            <consortium name="The Broad Institute Genomics Platform"/>
            <consortium name="The Broad Institute Genome Sequencing Center for Infectious Disease"/>
            <person name="Wu L."/>
            <person name="Ma J."/>
        </authorList>
    </citation>
    <scope>NUCLEOTIDE SEQUENCE [LARGE SCALE GENOMIC DNA]</scope>
    <source>
        <strain evidence="2">CGMCC 1.12990</strain>
    </source>
</reference>
<comment type="caution">
    <text evidence="1">The sequence shown here is derived from an EMBL/GenBank/DDBJ whole genome shotgun (WGS) entry which is preliminary data.</text>
</comment>
<dbReference type="EMBL" id="BMGS01000005">
    <property type="protein sequence ID" value="GGG44121.1"/>
    <property type="molecule type" value="Genomic_DNA"/>
</dbReference>
<dbReference type="Proteomes" id="UP000601361">
    <property type="component" value="Unassembled WGS sequence"/>
</dbReference>
<organism evidence="1 2">
    <name type="scientific">Hymenobacter glacieicola</name>
    <dbReference type="NCBI Taxonomy" id="1562124"/>
    <lineage>
        <taxon>Bacteria</taxon>
        <taxon>Pseudomonadati</taxon>
        <taxon>Bacteroidota</taxon>
        <taxon>Cytophagia</taxon>
        <taxon>Cytophagales</taxon>
        <taxon>Hymenobacteraceae</taxon>
        <taxon>Hymenobacter</taxon>
    </lineage>
</organism>
<accession>A0ABQ1WSZ6</accession>
<name>A0ABQ1WSZ6_9BACT</name>
<protein>
    <submittedName>
        <fullName evidence="1">Uncharacterized protein</fullName>
    </submittedName>
</protein>
<evidence type="ECO:0000313" key="1">
    <source>
        <dbReference type="EMBL" id="GGG44121.1"/>
    </source>
</evidence>